<dbReference type="AlphaFoldDB" id="A0A453JNR0"/>
<feature type="compositionally biased region" description="Pro residues" evidence="4">
    <location>
        <begin position="53"/>
        <end position="68"/>
    </location>
</feature>
<feature type="region of interest" description="Disordered" evidence="4">
    <location>
        <begin position="1"/>
        <end position="35"/>
    </location>
</feature>
<keyword evidence="1" id="KW-0677">Repeat</keyword>
<proteinExistence type="predicted"/>
<evidence type="ECO:0008006" key="7">
    <source>
        <dbReference type="Google" id="ProtNLM"/>
    </source>
</evidence>
<keyword evidence="6" id="KW-1185">Reference proteome</keyword>
<evidence type="ECO:0000256" key="2">
    <source>
        <dbReference type="ARBA" id="ARBA00022946"/>
    </source>
</evidence>
<feature type="compositionally biased region" description="Low complexity" evidence="4">
    <location>
        <begin position="69"/>
        <end position="81"/>
    </location>
</feature>
<dbReference type="FunFam" id="1.25.40.10:FF:000073">
    <property type="entry name" value="Pentatricopeptide repeat-containing protein chloroplastic"/>
    <property type="match status" value="1"/>
</dbReference>
<dbReference type="Proteomes" id="UP000015105">
    <property type="component" value="Chromosome 5D"/>
</dbReference>
<dbReference type="FunFam" id="1.25.40.10:FF:000285">
    <property type="entry name" value="Pentatricopeptide repeat-containing protein, chloroplastic"/>
    <property type="match status" value="1"/>
</dbReference>
<dbReference type="InterPro" id="IPR046960">
    <property type="entry name" value="PPR_At4g14850-like_plant"/>
</dbReference>
<dbReference type="EnsemblPlants" id="AET5Gv20137200.3">
    <property type="protein sequence ID" value="AET5Gv20137200.3"/>
    <property type="gene ID" value="AET5Gv20137200"/>
</dbReference>
<dbReference type="GO" id="GO:0003723">
    <property type="term" value="F:RNA binding"/>
    <property type="evidence" value="ECO:0007669"/>
    <property type="project" value="InterPro"/>
</dbReference>
<reference evidence="6" key="2">
    <citation type="journal article" date="2017" name="Nat. Plants">
        <title>The Aegilops tauschii genome reveals multiple impacts of transposons.</title>
        <authorList>
            <person name="Zhao G."/>
            <person name="Zou C."/>
            <person name="Li K."/>
            <person name="Wang K."/>
            <person name="Li T."/>
            <person name="Gao L."/>
            <person name="Zhang X."/>
            <person name="Wang H."/>
            <person name="Yang Z."/>
            <person name="Liu X."/>
            <person name="Jiang W."/>
            <person name="Mao L."/>
            <person name="Kong X."/>
            <person name="Jiao Y."/>
            <person name="Jia J."/>
        </authorList>
    </citation>
    <scope>NUCLEOTIDE SEQUENCE [LARGE SCALE GENOMIC DNA]</scope>
    <source>
        <strain evidence="6">cv. AL8/78</strain>
    </source>
</reference>
<feature type="repeat" description="PPR" evidence="3">
    <location>
        <begin position="445"/>
        <end position="479"/>
    </location>
</feature>
<reference evidence="5" key="5">
    <citation type="journal article" date="2021" name="G3 (Bethesda)">
        <title>Aegilops tauschii genome assembly Aet v5.0 features greater sequence contiguity and improved annotation.</title>
        <authorList>
            <person name="Wang L."/>
            <person name="Zhu T."/>
            <person name="Rodriguez J.C."/>
            <person name="Deal K.R."/>
            <person name="Dubcovsky J."/>
            <person name="McGuire P.E."/>
            <person name="Lux T."/>
            <person name="Spannagl M."/>
            <person name="Mayer K.F.X."/>
            <person name="Baldrich P."/>
            <person name="Meyers B.C."/>
            <person name="Huo N."/>
            <person name="Gu Y.Q."/>
            <person name="Zhou H."/>
            <person name="Devos K.M."/>
            <person name="Bennetzen J.L."/>
            <person name="Unver T."/>
            <person name="Budak H."/>
            <person name="Gulick P.J."/>
            <person name="Galiba G."/>
            <person name="Kalapos B."/>
            <person name="Nelson D.R."/>
            <person name="Li P."/>
            <person name="You F.M."/>
            <person name="Luo M.C."/>
            <person name="Dvorak J."/>
        </authorList>
    </citation>
    <scope>NUCLEOTIDE SEQUENCE [LARGE SCALE GENOMIC DNA]</scope>
    <source>
        <strain evidence="5">cv. AL8/78</strain>
    </source>
</reference>
<feature type="compositionally biased region" description="Basic residues" evidence="4">
    <location>
        <begin position="123"/>
        <end position="133"/>
    </location>
</feature>
<dbReference type="PANTHER" id="PTHR24015">
    <property type="entry name" value="OS07G0578800 PROTEIN-RELATED"/>
    <property type="match status" value="1"/>
</dbReference>
<dbReference type="Gramene" id="AET5Gv20137200.3">
    <property type="protein sequence ID" value="AET5Gv20137200.3"/>
    <property type="gene ID" value="AET5Gv20137200"/>
</dbReference>
<evidence type="ECO:0000313" key="6">
    <source>
        <dbReference type="Proteomes" id="UP000015105"/>
    </source>
</evidence>
<dbReference type="EnsemblPlants" id="AET5Gv20137200.1">
    <property type="protein sequence ID" value="AET5Gv20137200.1"/>
    <property type="gene ID" value="AET5Gv20137200"/>
</dbReference>
<accession>A0A453JNR0</accession>
<reference evidence="5" key="4">
    <citation type="submission" date="2019-03" db="UniProtKB">
        <authorList>
            <consortium name="EnsemblPlants"/>
        </authorList>
    </citation>
    <scope>IDENTIFICATION</scope>
</reference>
<dbReference type="FunFam" id="1.25.40.10:FF:000730">
    <property type="entry name" value="Pentatricopeptide repeat-containing protein, chloroplastic"/>
    <property type="match status" value="1"/>
</dbReference>
<keyword evidence="2" id="KW-0809">Transit peptide</keyword>
<feature type="repeat" description="PPR" evidence="3">
    <location>
        <begin position="244"/>
        <end position="278"/>
    </location>
</feature>
<dbReference type="InterPro" id="IPR002885">
    <property type="entry name" value="PPR_rpt"/>
</dbReference>
<dbReference type="Pfam" id="PF01535">
    <property type="entry name" value="PPR"/>
    <property type="match status" value="5"/>
</dbReference>
<dbReference type="FunFam" id="1.25.40.10:FF:001155">
    <property type="entry name" value="Pentatricopeptide repeat protein PPR1106-17"/>
    <property type="match status" value="1"/>
</dbReference>
<dbReference type="GO" id="GO:0009451">
    <property type="term" value="P:RNA modification"/>
    <property type="evidence" value="ECO:0007669"/>
    <property type="project" value="InterPro"/>
</dbReference>
<dbReference type="NCBIfam" id="TIGR00756">
    <property type="entry name" value="PPR"/>
    <property type="match status" value="5"/>
</dbReference>
<evidence type="ECO:0000313" key="5">
    <source>
        <dbReference type="EnsemblPlants" id="AET5Gv20137200.3"/>
    </source>
</evidence>
<evidence type="ECO:0000256" key="1">
    <source>
        <dbReference type="ARBA" id="ARBA00022737"/>
    </source>
</evidence>
<dbReference type="STRING" id="200361.A0A453JNR0"/>
<feature type="repeat" description="PPR" evidence="3">
    <location>
        <begin position="616"/>
        <end position="650"/>
    </location>
</feature>
<reference evidence="5" key="3">
    <citation type="journal article" date="2017" name="Nature">
        <title>Genome sequence of the progenitor of the wheat D genome Aegilops tauschii.</title>
        <authorList>
            <person name="Luo M.C."/>
            <person name="Gu Y.Q."/>
            <person name="Puiu D."/>
            <person name="Wang H."/>
            <person name="Twardziok S.O."/>
            <person name="Deal K.R."/>
            <person name="Huo N."/>
            <person name="Zhu T."/>
            <person name="Wang L."/>
            <person name="Wang Y."/>
            <person name="McGuire P.E."/>
            <person name="Liu S."/>
            <person name="Long H."/>
            <person name="Ramasamy R.K."/>
            <person name="Rodriguez J.C."/>
            <person name="Van S.L."/>
            <person name="Yuan L."/>
            <person name="Wang Z."/>
            <person name="Xia Z."/>
            <person name="Xiao L."/>
            <person name="Anderson O.D."/>
            <person name="Ouyang S."/>
            <person name="Liang Y."/>
            <person name="Zimin A.V."/>
            <person name="Pertea G."/>
            <person name="Qi P."/>
            <person name="Bennetzen J.L."/>
            <person name="Dai X."/>
            <person name="Dawson M.W."/>
            <person name="Muller H.G."/>
            <person name="Kugler K."/>
            <person name="Rivarola-Duarte L."/>
            <person name="Spannagl M."/>
            <person name="Mayer K.F.X."/>
            <person name="Lu F.H."/>
            <person name="Bevan M.W."/>
            <person name="Leroy P."/>
            <person name="Li P."/>
            <person name="You F.M."/>
            <person name="Sun Q."/>
            <person name="Liu Z."/>
            <person name="Lyons E."/>
            <person name="Wicker T."/>
            <person name="Salzberg S.L."/>
            <person name="Devos K.M."/>
            <person name="Dvorak J."/>
        </authorList>
    </citation>
    <scope>NUCLEOTIDE SEQUENCE [LARGE SCALE GENOMIC DNA]</scope>
    <source>
        <strain evidence="5">cv. AL8/78</strain>
    </source>
</reference>
<dbReference type="InterPro" id="IPR011990">
    <property type="entry name" value="TPR-like_helical_dom_sf"/>
</dbReference>
<organism evidence="5 6">
    <name type="scientific">Aegilops tauschii subsp. strangulata</name>
    <name type="common">Goatgrass</name>
    <dbReference type="NCBI Taxonomy" id="200361"/>
    <lineage>
        <taxon>Eukaryota</taxon>
        <taxon>Viridiplantae</taxon>
        <taxon>Streptophyta</taxon>
        <taxon>Embryophyta</taxon>
        <taxon>Tracheophyta</taxon>
        <taxon>Spermatophyta</taxon>
        <taxon>Magnoliopsida</taxon>
        <taxon>Liliopsida</taxon>
        <taxon>Poales</taxon>
        <taxon>Poaceae</taxon>
        <taxon>BOP clade</taxon>
        <taxon>Pooideae</taxon>
        <taxon>Triticodae</taxon>
        <taxon>Triticeae</taxon>
        <taxon>Triticinae</taxon>
        <taxon>Aegilops</taxon>
    </lineage>
</organism>
<dbReference type="Gene3D" id="1.25.40.10">
    <property type="entry name" value="Tetratricopeptide repeat domain"/>
    <property type="match status" value="5"/>
</dbReference>
<name>A0A453JNR0_AEGTS</name>
<sequence>RKKTKTHPHPTLAGATPSNTIIASGRQPESPHRHLQPLHFPTLRRRCCAACSPPPRAGGGPPGTPLRPCPVLSSLRPSSSSPIPPARRSWEGGNQMLFCCSLSPPGIQTYPLPPFQQQSSSPRKVRSFRRHKSSKAEHQYFGAQSFRTGDQPLRAQAHPDGGYGPPEQDPEAEGHSPGSPDAETLASWLRSCGTVADVRRVHGVAVRSPDGPGIFLANNLITSYARFHEISDARKVFDEMPERTVVSWTAMMNGYQKSGNYSEVVRLFLDMMASGERGNSLSLVCLLKSCGEQSNAKLGRQVHCCVVKGGWSNVILDSAVAHFYAQCGDVASASMMFDKMTSRDVISWTTMITAYVQHGHGDKALQMFPAMISEGFHPNEFTVCSILKACAEEKALRCGKQLHGALVKKLFKNDIHVGSALVTMYARNREVSDAQAVFDMMPRRNTITWTSLISGYAQSSQAEKAIMLFRQMKTRRVSVNNLTIVGLLSACGSIRSLSLGKELHAQVIKNSIQENLQIGSTLVWCYCKCGEYTYAARILEEMPDRDAVSWTAMISGYNSVGHSAEALKSLDDMLWDGVTPNTYTYSSALKACAKLEALQDGRRIHGVVNKTPAFSDVFVGSSLIDMYMRCGKVDEARRVFNAMPEHNLVTWKVIITGFAQNGLCEEAFKYMYLMQQQGHDADDFMFSKVLTSCGDLQWKSDSISFSGSNTGSLR</sequence>
<evidence type="ECO:0000256" key="4">
    <source>
        <dbReference type="SAM" id="MobiDB-lite"/>
    </source>
</evidence>
<protein>
    <recommendedName>
        <fullName evidence="7">Pentacotripeptide-repeat region of PRORP domain-containing protein</fullName>
    </recommendedName>
</protein>
<feature type="region of interest" description="Disordered" evidence="4">
    <location>
        <begin position="53"/>
        <end position="88"/>
    </location>
</feature>
<feature type="repeat" description="PPR" evidence="3">
    <location>
        <begin position="344"/>
        <end position="378"/>
    </location>
</feature>
<evidence type="ECO:0000256" key="3">
    <source>
        <dbReference type="PROSITE-ProRule" id="PRU00708"/>
    </source>
</evidence>
<dbReference type="PANTHER" id="PTHR24015:SF1903">
    <property type="entry name" value="OS05G0305300 PROTEIN"/>
    <property type="match status" value="1"/>
</dbReference>
<reference evidence="6" key="1">
    <citation type="journal article" date="2014" name="Science">
        <title>Ancient hybridizations among the ancestral genomes of bread wheat.</title>
        <authorList>
            <consortium name="International Wheat Genome Sequencing Consortium,"/>
            <person name="Marcussen T."/>
            <person name="Sandve S.R."/>
            <person name="Heier L."/>
            <person name="Spannagl M."/>
            <person name="Pfeifer M."/>
            <person name="Jakobsen K.S."/>
            <person name="Wulff B.B."/>
            <person name="Steuernagel B."/>
            <person name="Mayer K.F."/>
            <person name="Olsen O.A."/>
        </authorList>
    </citation>
    <scope>NUCLEOTIDE SEQUENCE [LARGE SCALE GENOMIC DNA]</scope>
    <source>
        <strain evidence="6">cv. AL8/78</strain>
    </source>
</reference>
<dbReference type="Pfam" id="PF13041">
    <property type="entry name" value="PPR_2"/>
    <property type="match status" value="3"/>
</dbReference>
<dbReference type="PROSITE" id="PS51375">
    <property type="entry name" value="PPR"/>
    <property type="match status" value="5"/>
</dbReference>
<feature type="region of interest" description="Disordered" evidence="4">
    <location>
        <begin position="110"/>
        <end position="183"/>
    </location>
</feature>
<dbReference type="Gramene" id="AET5Gv20137200.1">
    <property type="protein sequence ID" value="AET5Gv20137200.1"/>
    <property type="gene ID" value="AET5Gv20137200"/>
</dbReference>
<feature type="repeat" description="PPR" evidence="3">
    <location>
        <begin position="546"/>
        <end position="580"/>
    </location>
</feature>
<dbReference type="FunFam" id="1.25.40.10:FF:000196">
    <property type="entry name" value="Pentatricopeptide repeat-containing protein At4g14850"/>
    <property type="match status" value="1"/>
</dbReference>